<comment type="caution">
    <text evidence="1">The sequence shown here is derived from an EMBL/GenBank/DDBJ whole genome shotgun (WGS) entry which is preliminary data.</text>
</comment>
<dbReference type="Proteomes" id="UP001249240">
    <property type="component" value="Unassembled WGS sequence"/>
</dbReference>
<accession>A0AAW8SV57</accession>
<dbReference type="AlphaFoldDB" id="A0AAW8SV57"/>
<evidence type="ECO:0000313" key="1">
    <source>
        <dbReference type="EMBL" id="MDT2537173.1"/>
    </source>
</evidence>
<protein>
    <submittedName>
        <fullName evidence="1">Uncharacterized protein</fullName>
    </submittedName>
</protein>
<dbReference type="EMBL" id="JARPXM010000002">
    <property type="protein sequence ID" value="MDT2537173.1"/>
    <property type="molecule type" value="Genomic_DNA"/>
</dbReference>
<organism evidence="1 2">
    <name type="scientific">Enterococcus raffinosus</name>
    <dbReference type="NCBI Taxonomy" id="71452"/>
    <lineage>
        <taxon>Bacteria</taxon>
        <taxon>Bacillati</taxon>
        <taxon>Bacillota</taxon>
        <taxon>Bacilli</taxon>
        <taxon>Lactobacillales</taxon>
        <taxon>Enterococcaceae</taxon>
        <taxon>Enterococcus</taxon>
    </lineage>
</organism>
<evidence type="ECO:0000313" key="2">
    <source>
        <dbReference type="Proteomes" id="UP001249240"/>
    </source>
</evidence>
<gene>
    <name evidence="1" type="ORF">P7D78_03470</name>
</gene>
<reference evidence="1" key="1">
    <citation type="submission" date="2023-03" db="EMBL/GenBank/DDBJ databases">
        <authorList>
            <person name="Shen W."/>
            <person name="Cai J."/>
        </authorList>
    </citation>
    <scope>NUCLEOTIDE SEQUENCE</scope>
    <source>
        <strain evidence="1">B646-2</strain>
    </source>
</reference>
<dbReference type="RefSeq" id="WP_010747044.1">
    <property type="nucleotide sequence ID" value="NZ_BAAAXM010000057.1"/>
</dbReference>
<sequence length="350" mass="40124">MRKIVQTTPLSQRQLFSMKKETLEAKIIAYYEHSQNAADIIQYAVAIMVRNALVCGDYATICQELIRQLFMTAAPCDAMRKYCLLFEEYFSKTEWTNVVKRVFLNQREYQQYAEKARIYKKILDIPNTGSRKNLDLDIRLVSIFEDANGKKHTLTIRDADETKTRAQAARTLKILTTLTIFKKADGTRKFVKLVKNNRPGEKDTYDEETEIDDLTELDQIFDVEPAKAESIELFVPADFDPNTLTESELLTVVQAEHPEVNSLETLHLTFSKKETEKFILAKPAAGDTIEVPPKATSNSQKTSTLVKDHNAVEVANPPVEPTKKPKLVQPRTNKQGYRFNLIKDWLKRNT</sequence>
<proteinExistence type="predicted"/>
<name>A0AAW8SV57_9ENTE</name>